<sequence>MSWSRRLLTASAVGAGALVATTFAAGTAGAHGAMFGPASRIASCYAEGPETPKSQVCKDLVADSGTQPLYDWNEVNIANANGQARQIIPDGHLCSANRDKYRALDWARTDWAATPVTAGAKTFNFRVTAPHQGVMTLYITNSSYNPTQPLKWSNLDLANPIATFASPRTSDNGYYNVAANLPQRTGRQIVYMVWQRTDSPEAFFGCSDVDFGSGTTAAAGALAAQTPSAPTEAQISAGAAYSSVSHTGHGGDALTAQEAAAGTTSTNTAASIHASGSDNLLLGVAGAGLLAATASGVLLARRMRNTAVTA</sequence>
<feature type="signal peptide" evidence="3">
    <location>
        <begin position="1"/>
        <end position="24"/>
    </location>
</feature>
<name>A0A0D0Q194_KITGR</name>
<reference evidence="5 6" key="1">
    <citation type="submission" date="2015-02" db="EMBL/GenBank/DDBJ databases">
        <title>Draft genome sequence of Kitasatospora griseola MF730-N6, a bafilomycin, terpentecin and satosporin producer.</title>
        <authorList>
            <person name="Arens J.C."/>
            <person name="Haltli B."/>
            <person name="Kerr R.G."/>
        </authorList>
    </citation>
    <scope>NUCLEOTIDE SEQUENCE [LARGE SCALE GENOMIC DNA]</scope>
    <source>
        <strain evidence="5 6">MF730-N6</strain>
    </source>
</reference>
<dbReference type="PANTHER" id="PTHR34823">
    <property type="entry name" value="GLCNAC-BINDING PROTEIN A"/>
    <property type="match status" value="1"/>
</dbReference>
<keyword evidence="1 3" id="KW-0732">Signal</keyword>
<dbReference type="EMBL" id="JXZB01000001">
    <property type="protein sequence ID" value="KIQ66297.1"/>
    <property type="molecule type" value="Genomic_DNA"/>
</dbReference>
<gene>
    <name evidence="5" type="ORF">TR51_01200</name>
</gene>
<evidence type="ECO:0000256" key="1">
    <source>
        <dbReference type="ARBA" id="ARBA00022729"/>
    </source>
</evidence>
<keyword evidence="2" id="KW-0472">Membrane</keyword>
<keyword evidence="2" id="KW-0812">Transmembrane</keyword>
<proteinExistence type="predicted"/>
<feature type="domain" description="Chitin-binding type-4" evidence="4">
    <location>
        <begin position="31"/>
        <end position="209"/>
    </location>
</feature>
<dbReference type="RefSeq" id="WP_043907391.1">
    <property type="nucleotide sequence ID" value="NZ_JXZB01000001.1"/>
</dbReference>
<evidence type="ECO:0000259" key="4">
    <source>
        <dbReference type="Pfam" id="PF03067"/>
    </source>
</evidence>
<dbReference type="PANTHER" id="PTHR34823:SF1">
    <property type="entry name" value="CHITIN-BINDING TYPE-4 DOMAIN-CONTAINING PROTEIN"/>
    <property type="match status" value="1"/>
</dbReference>
<dbReference type="InterPro" id="IPR004302">
    <property type="entry name" value="Cellulose/chitin-bd_N"/>
</dbReference>
<dbReference type="PROSITE" id="PS51318">
    <property type="entry name" value="TAT"/>
    <property type="match status" value="1"/>
</dbReference>
<dbReference type="SUPFAM" id="SSF81296">
    <property type="entry name" value="E set domains"/>
    <property type="match status" value="1"/>
</dbReference>
<feature type="transmembrane region" description="Helical" evidence="2">
    <location>
        <begin position="280"/>
        <end position="300"/>
    </location>
</feature>
<accession>A0A0D0Q194</accession>
<feature type="chain" id="PRO_5039384386" evidence="3">
    <location>
        <begin position="25"/>
        <end position="310"/>
    </location>
</feature>
<protein>
    <submittedName>
        <fullName evidence="5">Chitin-binding protein</fullName>
    </submittedName>
</protein>
<dbReference type="CDD" id="cd21177">
    <property type="entry name" value="LPMO_AA10"/>
    <property type="match status" value="1"/>
</dbReference>
<dbReference type="PATRIC" id="fig|2064.6.peg.267"/>
<evidence type="ECO:0000313" key="5">
    <source>
        <dbReference type="EMBL" id="KIQ66297.1"/>
    </source>
</evidence>
<dbReference type="STRING" id="2064.TR51_01200"/>
<dbReference type="InterPro" id="IPR051024">
    <property type="entry name" value="GlcNAc_Chitin_IntDeg"/>
</dbReference>
<dbReference type="OrthoDB" id="5179374at2"/>
<dbReference type="Gene3D" id="2.70.50.50">
    <property type="entry name" value="chitin-binding protein cbp21"/>
    <property type="match status" value="1"/>
</dbReference>
<evidence type="ECO:0000313" key="6">
    <source>
        <dbReference type="Proteomes" id="UP000032066"/>
    </source>
</evidence>
<dbReference type="Pfam" id="PF03067">
    <property type="entry name" value="LPMO_10"/>
    <property type="match status" value="1"/>
</dbReference>
<organism evidence="5 6">
    <name type="scientific">Kitasatospora griseola</name>
    <name type="common">Streptomyces griseolosporeus</name>
    <dbReference type="NCBI Taxonomy" id="2064"/>
    <lineage>
        <taxon>Bacteria</taxon>
        <taxon>Bacillati</taxon>
        <taxon>Actinomycetota</taxon>
        <taxon>Actinomycetes</taxon>
        <taxon>Kitasatosporales</taxon>
        <taxon>Streptomycetaceae</taxon>
        <taxon>Kitasatospora</taxon>
    </lineage>
</organism>
<dbReference type="Proteomes" id="UP000032066">
    <property type="component" value="Unassembled WGS sequence"/>
</dbReference>
<evidence type="ECO:0000256" key="2">
    <source>
        <dbReference type="SAM" id="Phobius"/>
    </source>
</evidence>
<dbReference type="InterPro" id="IPR014756">
    <property type="entry name" value="Ig_E-set"/>
</dbReference>
<comment type="caution">
    <text evidence="5">The sequence shown here is derived from an EMBL/GenBank/DDBJ whole genome shotgun (WGS) entry which is preliminary data.</text>
</comment>
<dbReference type="InterPro" id="IPR006311">
    <property type="entry name" value="TAT_signal"/>
</dbReference>
<keyword evidence="6" id="KW-1185">Reference proteome</keyword>
<dbReference type="AlphaFoldDB" id="A0A0D0Q194"/>
<evidence type="ECO:0000256" key="3">
    <source>
        <dbReference type="SAM" id="SignalP"/>
    </source>
</evidence>
<keyword evidence="2" id="KW-1133">Transmembrane helix</keyword>